<feature type="domain" description="BD-FAE-like" evidence="2">
    <location>
        <begin position="91"/>
        <end position="281"/>
    </location>
</feature>
<dbReference type="PANTHER" id="PTHR48081">
    <property type="entry name" value="AB HYDROLASE SUPERFAMILY PROTEIN C4A8.06C"/>
    <property type="match status" value="1"/>
</dbReference>
<keyword evidence="4" id="KW-1185">Reference proteome</keyword>
<keyword evidence="1 3" id="KW-0378">Hydrolase</keyword>
<dbReference type="GO" id="GO:0016787">
    <property type="term" value="F:hydrolase activity"/>
    <property type="evidence" value="ECO:0007669"/>
    <property type="project" value="UniProtKB-KW"/>
</dbReference>
<dbReference type="Proteomes" id="UP000325957">
    <property type="component" value="Unassembled WGS sequence"/>
</dbReference>
<dbReference type="InterPro" id="IPR029058">
    <property type="entry name" value="AB_hydrolase_fold"/>
</dbReference>
<evidence type="ECO:0000313" key="4">
    <source>
        <dbReference type="Proteomes" id="UP000325957"/>
    </source>
</evidence>
<dbReference type="InterPro" id="IPR050300">
    <property type="entry name" value="GDXG_lipolytic_enzyme"/>
</dbReference>
<dbReference type="InterPro" id="IPR049492">
    <property type="entry name" value="BD-FAE-like_dom"/>
</dbReference>
<protein>
    <submittedName>
        <fullName evidence="3">Alpha/beta hydrolase</fullName>
    </submittedName>
</protein>
<organism evidence="3 4">
    <name type="scientific">Kocuria coralli</name>
    <dbReference type="NCBI Taxonomy" id="1461025"/>
    <lineage>
        <taxon>Bacteria</taxon>
        <taxon>Bacillati</taxon>
        <taxon>Actinomycetota</taxon>
        <taxon>Actinomycetes</taxon>
        <taxon>Micrococcales</taxon>
        <taxon>Micrococcaceae</taxon>
        <taxon>Kocuria</taxon>
    </lineage>
</organism>
<comment type="caution">
    <text evidence="3">The sequence shown here is derived from an EMBL/GenBank/DDBJ whole genome shotgun (WGS) entry which is preliminary data.</text>
</comment>
<dbReference type="SUPFAM" id="SSF53474">
    <property type="entry name" value="alpha/beta-Hydrolases"/>
    <property type="match status" value="1"/>
</dbReference>
<dbReference type="Gene3D" id="3.40.50.1820">
    <property type="entry name" value="alpha/beta hydrolase"/>
    <property type="match status" value="1"/>
</dbReference>
<reference evidence="3 4" key="1">
    <citation type="submission" date="2019-05" db="EMBL/GenBank/DDBJ databases">
        <title>Kocuria coralli sp. nov., a novel actinobacterium isolated from coral reef seawater.</title>
        <authorList>
            <person name="Li J."/>
        </authorList>
    </citation>
    <scope>NUCLEOTIDE SEQUENCE [LARGE SCALE GENOMIC DNA]</scope>
    <source>
        <strain evidence="3 4">SCSIO 13007</strain>
    </source>
</reference>
<evidence type="ECO:0000313" key="3">
    <source>
        <dbReference type="EMBL" id="KAA9392985.1"/>
    </source>
</evidence>
<evidence type="ECO:0000259" key="2">
    <source>
        <dbReference type="Pfam" id="PF20434"/>
    </source>
</evidence>
<gene>
    <name evidence="3" type="ORF">FCK90_14540</name>
</gene>
<accession>A0A5J5KVU4</accession>
<dbReference type="Pfam" id="PF20434">
    <property type="entry name" value="BD-FAE"/>
    <property type="match status" value="1"/>
</dbReference>
<sequence length="337" mass="36436">MTPIPRKVSRRASQKVSRRGLIAMGGLALVGATGMAGSSVVTPGQARSAVVAGRQRGGAPLDAGRIQWGEDPDRQWGRLFLPDPAHWSANRQRPAYPVVVFFHGGGWTDKSSPSYCETVARDLARYGVAVWLPTYRGTPDPGGWPMTFDDVSDGLDFVERLGEHADFTPDLDRVHVTGHSAGGHLAAWVAAREQLPPSMPGGGRPGGTGRIRVRSTTSLAGVLDLEKAVNEDRDHWVVDVLGGRPEEVPDRYQAMSPIDRLPLELPVNVLHGRADSVVPVATLRDYLEKHTTTGNPGRVVLMDGVEHQDFVNVRHRAWAAARQVCLTSVGPQPSART</sequence>
<proteinExistence type="predicted"/>
<dbReference type="AlphaFoldDB" id="A0A5J5KVU4"/>
<dbReference type="RefSeq" id="WP_158035030.1">
    <property type="nucleotide sequence ID" value="NZ_ML708635.1"/>
</dbReference>
<evidence type="ECO:0000256" key="1">
    <source>
        <dbReference type="ARBA" id="ARBA00022801"/>
    </source>
</evidence>
<name>A0A5J5KVU4_9MICC</name>
<dbReference type="PANTHER" id="PTHR48081:SF33">
    <property type="entry name" value="KYNURENINE FORMAMIDASE"/>
    <property type="match status" value="1"/>
</dbReference>
<dbReference type="EMBL" id="SZWF01000035">
    <property type="protein sequence ID" value="KAA9392985.1"/>
    <property type="molecule type" value="Genomic_DNA"/>
</dbReference>
<dbReference type="OrthoDB" id="255603at2"/>